<dbReference type="Proteomes" id="UP000786811">
    <property type="component" value="Unassembled WGS sequence"/>
</dbReference>
<keyword evidence="3" id="KW-1185">Reference proteome</keyword>
<sequence>ADNFDNLDTTTSSEPEVNEEGPLRKRRRFNEISREIRPYYSKPKTNLQLLPVDAFNTVIDACQGATEIATDKDLLWIMSLSKLDSVPMWLGYNCLILTDPSEKQKIEYLPLINSSPTSYAIVNETLIMANEIAEKCQQEQIIVTYDLAIAKMAMKIQEKEKPKFDKVFMTFFKAIGKYVDGSGLVDILVQAEVLANGSMNSFLDSKHFNRCKRLHPLLAAALQVLHFEKYLSTTNVTSEMLTDLLQMQMHNTTNENSRDINEVIELPDLLSRIFNGYKEFSRQTLMGEKGKTAQFYYQYCELINLFFRFSRSIRSSNLELYMDSIYNMMGAQPQYENHNTVNNKRNIKLTKKDDTSHSLQRSKIKKDKESLDSIIKAIKETMDPFDDATDEKLLFNISSGKAPSPEVNKFLLNMKIAGNQQKLDFVSDCSSNPDRFEKPIKRNKIINFASQCSTKILMTKDKSKKVLLKMERDIFGRLLAISVKKKINLEHCLTFPLAPMPPALFSLTGEMLKTPKSTFANSLKSQVEMVEPTNIDVEIIDGFYFLYLIGNSMPQTFEKVAESILMKICASQAKEIHLIFDQYVTPSIKDSERQSRKEFDVPYKITGPQQIRPKDFVQSLKNYRFKDA</sequence>
<name>A0A8J2MZR6_COTCN</name>
<evidence type="ECO:0000313" key="3">
    <source>
        <dbReference type="Proteomes" id="UP000786811"/>
    </source>
</evidence>
<feature type="region of interest" description="Disordered" evidence="1">
    <location>
        <begin position="1"/>
        <end position="23"/>
    </location>
</feature>
<dbReference type="AlphaFoldDB" id="A0A8J2MZR6"/>
<evidence type="ECO:0000313" key="2">
    <source>
        <dbReference type="EMBL" id="CAG5110081.1"/>
    </source>
</evidence>
<comment type="caution">
    <text evidence="2">The sequence shown here is derived from an EMBL/GenBank/DDBJ whole genome shotgun (WGS) entry which is preliminary data.</text>
</comment>
<dbReference type="OrthoDB" id="7698228at2759"/>
<accession>A0A8J2MZR6</accession>
<proteinExistence type="predicted"/>
<feature type="compositionally biased region" description="Polar residues" evidence="1">
    <location>
        <begin position="1"/>
        <end position="15"/>
    </location>
</feature>
<dbReference type="PANTHER" id="PTHR46704:SF9">
    <property type="entry name" value="BHLH DOMAIN-CONTAINING PROTEIN"/>
    <property type="match status" value="1"/>
</dbReference>
<dbReference type="PANTHER" id="PTHR46704">
    <property type="entry name" value="CXC DOMAIN-CONTAINING PROTEIN-RELATED"/>
    <property type="match status" value="1"/>
</dbReference>
<evidence type="ECO:0000256" key="1">
    <source>
        <dbReference type="SAM" id="MobiDB-lite"/>
    </source>
</evidence>
<gene>
    <name evidence="2" type="ORF">HICCMSTLAB_LOCUS14070</name>
</gene>
<feature type="non-terminal residue" evidence="2">
    <location>
        <position position="628"/>
    </location>
</feature>
<organism evidence="2 3">
    <name type="scientific">Cotesia congregata</name>
    <name type="common">Parasitoid wasp</name>
    <name type="synonym">Apanteles congregatus</name>
    <dbReference type="NCBI Taxonomy" id="51543"/>
    <lineage>
        <taxon>Eukaryota</taxon>
        <taxon>Metazoa</taxon>
        <taxon>Ecdysozoa</taxon>
        <taxon>Arthropoda</taxon>
        <taxon>Hexapoda</taxon>
        <taxon>Insecta</taxon>
        <taxon>Pterygota</taxon>
        <taxon>Neoptera</taxon>
        <taxon>Endopterygota</taxon>
        <taxon>Hymenoptera</taxon>
        <taxon>Apocrita</taxon>
        <taxon>Ichneumonoidea</taxon>
        <taxon>Braconidae</taxon>
        <taxon>Microgastrinae</taxon>
        <taxon>Cotesia</taxon>
    </lineage>
</organism>
<reference evidence="2" key="1">
    <citation type="submission" date="2021-04" db="EMBL/GenBank/DDBJ databases">
        <authorList>
            <person name="Chebbi M.A.C M."/>
        </authorList>
    </citation>
    <scope>NUCLEOTIDE SEQUENCE</scope>
</reference>
<feature type="non-terminal residue" evidence="2">
    <location>
        <position position="1"/>
    </location>
</feature>
<dbReference type="EMBL" id="CAJNRD030001649">
    <property type="protein sequence ID" value="CAG5110081.1"/>
    <property type="molecule type" value="Genomic_DNA"/>
</dbReference>
<protein>
    <submittedName>
        <fullName evidence="2">Uncharacterized protein</fullName>
    </submittedName>
</protein>